<proteinExistence type="predicted"/>
<dbReference type="WBParaSite" id="JU765_v2.g17217.t1">
    <property type="protein sequence ID" value="JU765_v2.g17217.t1"/>
    <property type="gene ID" value="JU765_v2.g17217"/>
</dbReference>
<name>A0AC34QKR0_9BILA</name>
<accession>A0AC34QKR0</accession>
<protein>
    <submittedName>
        <fullName evidence="2">Uncharacterized protein</fullName>
    </submittedName>
</protein>
<organism evidence="1 2">
    <name type="scientific">Panagrolaimus sp. JU765</name>
    <dbReference type="NCBI Taxonomy" id="591449"/>
    <lineage>
        <taxon>Eukaryota</taxon>
        <taxon>Metazoa</taxon>
        <taxon>Ecdysozoa</taxon>
        <taxon>Nematoda</taxon>
        <taxon>Chromadorea</taxon>
        <taxon>Rhabditida</taxon>
        <taxon>Tylenchina</taxon>
        <taxon>Panagrolaimomorpha</taxon>
        <taxon>Panagrolaimoidea</taxon>
        <taxon>Panagrolaimidae</taxon>
        <taxon>Panagrolaimus</taxon>
    </lineage>
</organism>
<sequence length="66" mass="8285">MVPKERKQLPEFFEKKSTEREELLQMVEDQRQRIEDVQRQIMDLIEELNRLRDEQKIRERADRTEK</sequence>
<dbReference type="Proteomes" id="UP000887576">
    <property type="component" value="Unplaced"/>
</dbReference>
<reference evidence="2" key="1">
    <citation type="submission" date="2022-11" db="UniProtKB">
        <authorList>
            <consortium name="WormBaseParasite"/>
        </authorList>
    </citation>
    <scope>IDENTIFICATION</scope>
</reference>
<evidence type="ECO:0000313" key="1">
    <source>
        <dbReference type="Proteomes" id="UP000887576"/>
    </source>
</evidence>
<evidence type="ECO:0000313" key="2">
    <source>
        <dbReference type="WBParaSite" id="JU765_v2.g17217.t1"/>
    </source>
</evidence>